<sequence length="171" mass="20058">MQPTLIVESTSTLRAPDAPIHIAYVEQQRIDRYEEMVRHAIKRKTAFDKRVLKKAPGEVIFNRGQLVQLLPKWSVPRRIKSRLQNSYKLETLEGTILQGEYSARRLRAFMPREGTELAMKQEVYERKLAQQSIEEKEDEEPKNIVSIESQDIEDEDNEEEDEDREEEEGEA</sequence>
<feature type="region of interest" description="Disordered" evidence="1">
    <location>
        <begin position="129"/>
        <end position="171"/>
    </location>
</feature>
<evidence type="ECO:0000313" key="2">
    <source>
        <dbReference type="EMBL" id="KIK31923.1"/>
    </source>
</evidence>
<reference evidence="2 3" key="1">
    <citation type="submission" date="2014-04" db="EMBL/GenBank/DDBJ databases">
        <authorList>
            <consortium name="DOE Joint Genome Institute"/>
            <person name="Kuo A."/>
            <person name="Ruytinx J."/>
            <person name="Rineau F."/>
            <person name="Colpaert J."/>
            <person name="Kohler A."/>
            <person name="Nagy L.G."/>
            <person name="Floudas D."/>
            <person name="Copeland A."/>
            <person name="Barry K.W."/>
            <person name="Cichocki N."/>
            <person name="Veneault-Fourrey C."/>
            <person name="LaButti K."/>
            <person name="Lindquist E.A."/>
            <person name="Lipzen A."/>
            <person name="Lundell T."/>
            <person name="Morin E."/>
            <person name="Murat C."/>
            <person name="Sun H."/>
            <person name="Tunlid A."/>
            <person name="Henrissat B."/>
            <person name="Grigoriev I.V."/>
            <person name="Hibbett D.S."/>
            <person name="Martin F."/>
            <person name="Nordberg H.P."/>
            <person name="Cantor M.N."/>
            <person name="Hua S.X."/>
        </authorList>
    </citation>
    <scope>NUCLEOTIDE SEQUENCE [LARGE SCALE GENOMIC DNA]</scope>
    <source>
        <strain evidence="2 3">UH-Slu-Lm8-n1</strain>
    </source>
</reference>
<name>A0A0D0AIY4_9AGAM</name>
<protein>
    <submittedName>
        <fullName evidence="2">Uncharacterized protein</fullName>
    </submittedName>
</protein>
<dbReference type="InParanoid" id="A0A0D0AIY4"/>
<dbReference type="HOGENOM" id="CLU_1563907_0_0_1"/>
<keyword evidence="3" id="KW-1185">Reference proteome</keyword>
<dbReference type="AlphaFoldDB" id="A0A0D0AIY4"/>
<gene>
    <name evidence="2" type="ORF">CY34DRAFT_27291</name>
</gene>
<organism evidence="2 3">
    <name type="scientific">Suillus luteus UH-Slu-Lm8-n1</name>
    <dbReference type="NCBI Taxonomy" id="930992"/>
    <lineage>
        <taxon>Eukaryota</taxon>
        <taxon>Fungi</taxon>
        <taxon>Dikarya</taxon>
        <taxon>Basidiomycota</taxon>
        <taxon>Agaricomycotina</taxon>
        <taxon>Agaricomycetes</taxon>
        <taxon>Agaricomycetidae</taxon>
        <taxon>Boletales</taxon>
        <taxon>Suillineae</taxon>
        <taxon>Suillaceae</taxon>
        <taxon>Suillus</taxon>
    </lineage>
</organism>
<dbReference type="OrthoDB" id="3237746at2759"/>
<reference evidence="3" key="2">
    <citation type="submission" date="2015-01" db="EMBL/GenBank/DDBJ databases">
        <title>Evolutionary Origins and Diversification of the Mycorrhizal Mutualists.</title>
        <authorList>
            <consortium name="DOE Joint Genome Institute"/>
            <consortium name="Mycorrhizal Genomics Consortium"/>
            <person name="Kohler A."/>
            <person name="Kuo A."/>
            <person name="Nagy L.G."/>
            <person name="Floudas D."/>
            <person name="Copeland A."/>
            <person name="Barry K.W."/>
            <person name="Cichocki N."/>
            <person name="Veneault-Fourrey C."/>
            <person name="LaButti K."/>
            <person name="Lindquist E.A."/>
            <person name="Lipzen A."/>
            <person name="Lundell T."/>
            <person name="Morin E."/>
            <person name="Murat C."/>
            <person name="Riley R."/>
            <person name="Ohm R."/>
            <person name="Sun H."/>
            <person name="Tunlid A."/>
            <person name="Henrissat B."/>
            <person name="Grigoriev I.V."/>
            <person name="Hibbett D.S."/>
            <person name="Martin F."/>
        </authorList>
    </citation>
    <scope>NUCLEOTIDE SEQUENCE [LARGE SCALE GENOMIC DNA]</scope>
    <source>
        <strain evidence="3">UH-Slu-Lm8-n1</strain>
    </source>
</reference>
<evidence type="ECO:0000313" key="3">
    <source>
        <dbReference type="Proteomes" id="UP000054485"/>
    </source>
</evidence>
<dbReference type="Proteomes" id="UP000054485">
    <property type="component" value="Unassembled WGS sequence"/>
</dbReference>
<dbReference type="EMBL" id="KN836532">
    <property type="protein sequence ID" value="KIK31923.1"/>
    <property type="molecule type" value="Genomic_DNA"/>
</dbReference>
<evidence type="ECO:0000256" key="1">
    <source>
        <dbReference type="SAM" id="MobiDB-lite"/>
    </source>
</evidence>
<accession>A0A0D0AIY4</accession>
<feature type="compositionally biased region" description="Acidic residues" evidence="1">
    <location>
        <begin position="150"/>
        <end position="171"/>
    </location>
</feature>
<proteinExistence type="predicted"/>